<dbReference type="OrthoDB" id="115781at2759"/>
<keyword evidence="5 8" id="KW-0472">Membrane</keyword>
<feature type="transmembrane region" description="Helical" evidence="8">
    <location>
        <begin position="249"/>
        <end position="268"/>
    </location>
</feature>
<keyword evidence="4 8" id="KW-1133">Transmembrane helix</keyword>
<feature type="transmembrane region" description="Helical" evidence="8">
    <location>
        <begin position="43"/>
        <end position="66"/>
    </location>
</feature>
<feature type="transmembrane region" description="Helical" evidence="8">
    <location>
        <begin position="96"/>
        <end position="116"/>
    </location>
</feature>
<dbReference type="Proteomes" id="UP000770661">
    <property type="component" value="Unassembled WGS sequence"/>
</dbReference>
<accession>A0A8J4XPL3</accession>
<protein>
    <recommendedName>
        <fullName evidence="6">Transmembrane protein 198</fullName>
    </recommendedName>
</protein>
<evidence type="ECO:0000256" key="6">
    <source>
        <dbReference type="ARBA" id="ARBA00049737"/>
    </source>
</evidence>
<keyword evidence="3 8" id="KW-0812">Transmembrane</keyword>
<feature type="transmembrane region" description="Helical" evidence="8">
    <location>
        <begin position="221"/>
        <end position="242"/>
    </location>
</feature>
<dbReference type="InterPro" id="IPR040236">
    <property type="entry name" value="TMEM198"/>
</dbReference>
<evidence type="ECO:0000256" key="1">
    <source>
        <dbReference type="ARBA" id="ARBA00004141"/>
    </source>
</evidence>
<comment type="subcellular location">
    <subcellularLocation>
        <location evidence="1">Membrane</location>
        <topology evidence="1">Multi-pass membrane protein</topology>
    </subcellularLocation>
</comment>
<evidence type="ECO:0000259" key="9">
    <source>
        <dbReference type="Pfam" id="PF13886"/>
    </source>
</evidence>
<reference evidence="10" key="1">
    <citation type="submission" date="2020-07" db="EMBL/GenBank/DDBJ databases">
        <title>The High-quality genome of the commercially important snow crab, Chionoecetes opilio.</title>
        <authorList>
            <person name="Jeong J.-H."/>
            <person name="Ryu S."/>
        </authorList>
    </citation>
    <scope>NUCLEOTIDE SEQUENCE</scope>
    <source>
        <strain evidence="10">MADBK_172401_WGS</strain>
        <tissue evidence="10">Digestive gland</tissue>
    </source>
</reference>
<evidence type="ECO:0000256" key="2">
    <source>
        <dbReference type="ARBA" id="ARBA00006244"/>
    </source>
</evidence>
<sequence length="467" mass="52675">MSWLGGDDPGGGGFRYDYPWWAAEDRMPRNNLTWNERCRTLDYQYHVVTAVISGMFLIFGVVYSLFGYRCFKAVMFLTGFIFASVVVYLICLSEDLLPLLGNAGVALGAGVMFGLITMLVQYVGLFMTGLHTGLFLGVAGIAIAYRCESVAVTDLEYDAQSDTERNDAGRVYYEENEPQIVMGSYMFEPEYEVDKQVLAEPEVQQEDLALLQNMDWWVPSSVWPVVGILLASGLLLAILTLYFQKGLTIIGTSVSGGAIMSATLDYFIEKFLMVYWFGDRLKVVESERPCWFSWMILGVWPFMVMVGSLTQWRLTGRGIYHQQLVPSKKNRSVNLQRLRSREARAEMRQKKYRYLYQVRTAHGDIISQLADVTFKHEVLVLSIELPVALVVLVLPWLSSEEYVQSLQRKAYPTGDNGTLQSDSTHTTMLPPDHTQLAPLTESEDDAGSSQPPPSPPEAPRHTRVTMH</sequence>
<feature type="compositionally biased region" description="Polar residues" evidence="7">
    <location>
        <begin position="415"/>
        <end position="427"/>
    </location>
</feature>
<feature type="domain" description="TM7S3/TM198-like" evidence="9">
    <location>
        <begin position="221"/>
        <end position="312"/>
    </location>
</feature>
<feature type="transmembrane region" description="Helical" evidence="8">
    <location>
        <begin position="123"/>
        <end position="145"/>
    </location>
</feature>
<keyword evidence="11" id="KW-1185">Reference proteome</keyword>
<name>A0A8J4XPL3_CHIOP</name>
<organism evidence="10 11">
    <name type="scientific">Chionoecetes opilio</name>
    <name type="common">Atlantic snow crab</name>
    <name type="synonym">Cancer opilio</name>
    <dbReference type="NCBI Taxonomy" id="41210"/>
    <lineage>
        <taxon>Eukaryota</taxon>
        <taxon>Metazoa</taxon>
        <taxon>Ecdysozoa</taxon>
        <taxon>Arthropoda</taxon>
        <taxon>Crustacea</taxon>
        <taxon>Multicrustacea</taxon>
        <taxon>Malacostraca</taxon>
        <taxon>Eumalacostraca</taxon>
        <taxon>Eucarida</taxon>
        <taxon>Decapoda</taxon>
        <taxon>Pleocyemata</taxon>
        <taxon>Brachyura</taxon>
        <taxon>Eubrachyura</taxon>
        <taxon>Majoidea</taxon>
        <taxon>Majidae</taxon>
        <taxon>Chionoecetes</taxon>
    </lineage>
</organism>
<feature type="region of interest" description="Disordered" evidence="7">
    <location>
        <begin position="411"/>
        <end position="467"/>
    </location>
</feature>
<dbReference type="PANTHER" id="PTHR31247">
    <property type="entry name" value="TRANSMEMBRANE PROTEIN 198 FAMILY MEMBER"/>
    <property type="match status" value="1"/>
</dbReference>
<evidence type="ECO:0000313" key="10">
    <source>
        <dbReference type="EMBL" id="KAG0711403.1"/>
    </source>
</evidence>
<evidence type="ECO:0000256" key="8">
    <source>
        <dbReference type="SAM" id="Phobius"/>
    </source>
</evidence>
<feature type="transmembrane region" description="Helical" evidence="8">
    <location>
        <begin position="73"/>
        <end position="90"/>
    </location>
</feature>
<feature type="transmembrane region" description="Helical" evidence="8">
    <location>
        <begin position="291"/>
        <end position="310"/>
    </location>
</feature>
<proteinExistence type="inferred from homology"/>
<dbReference type="Pfam" id="PF13886">
    <property type="entry name" value="TM7S3_TM198"/>
    <property type="match status" value="2"/>
</dbReference>
<evidence type="ECO:0000256" key="4">
    <source>
        <dbReference type="ARBA" id="ARBA00022989"/>
    </source>
</evidence>
<dbReference type="AlphaFoldDB" id="A0A8J4XPL3"/>
<evidence type="ECO:0000313" key="11">
    <source>
        <dbReference type="Proteomes" id="UP000770661"/>
    </source>
</evidence>
<evidence type="ECO:0000256" key="5">
    <source>
        <dbReference type="ARBA" id="ARBA00023136"/>
    </source>
</evidence>
<evidence type="ECO:0000256" key="7">
    <source>
        <dbReference type="SAM" id="MobiDB-lite"/>
    </source>
</evidence>
<feature type="domain" description="TM7S3/TM198-like" evidence="9">
    <location>
        <begin position="55"/>
        <end position="142"/>
    </location>
</feature>
<comment type="similarity">
    <text evidence="2">Belongs to the TMEM198 family.</text>
</comment>
<gene>
    <name evidence="10" type="primary">tmem198</name>
    <name evidence="10" type="ORF">GWK47_020658</name>
</gene>
<dbReference type="EMBL" id="JACEEZ010023336">
    <property type="protein sequence ID" value="KAG0711403.1"/>
    <property type="molecule type" value="Genomic_DNA"/>
</dbReference>
<dbReference type="PANTHER" id="PTHR31247:SF5">
    <property type="entry name" value="DUF4203 DOMAIN-CONTAINING PROTEIN"/>
    <property type="match status" value="1"/>
</dbReference>
<dbReference type="InterPro" id="IPR025256">
    <property type="entry name" value="TM7S3/TM198-like_dom"/>
</dbReference>
<comment type="caution">
    <text evidence="10">The sequence shown here is derived from an EMBL/GenBank/DDBJ whole genome shotgun (WGS) entry which is preliminary data.</text>
</comment>
<dbReference type="GO" id="GO:0005886">
    <property type="term" value="C:plasma membrane"/>
    <property type="evidence" value="ECO:0007669"/>
    <property type="project" value="TreeGrafter"/>
</dbReference>
<evidence type="ECO:0000256" key="3">
    <source>
        <dbReference type="ARBA" id="ARBA00022692"/>
    </source>
</evidence>